<dbReference type="KEGG" id="hhb:Hhub_3515"/>
<gene>
    <name evidence="1" type="ORF">HHUB_3515</name>
</gene>
<dbReference type="EMBL" id="LN831302">
    <property type="protein sequence ID" value="CQH61668.1"/>
    <property type="molecule type" value="Genomic_DNA"/>
</dbReference>
<dbReference type="STRING" id="1407499.HHUB_3515"/>
<dbReference type="RefSeq" id="WP_059057845.1">
    <property type="nucleotide sequence ID" value="NZ_LN831302.1"/>
</dbReference>
<evidence type="ECO:0000313" key="1">
    <source>
        <dbReference type="EMBL" id="CQH61668.1"/>
    </source>
</evidence>
<proteinExistence type="predicted"/>
<organism evidence="1 2">
    <name type="scientific">Halobacterium hubeiense</name>
    <dbReference type="NCBI Taxonomy" id="1407499"/>
    <lineage>
        <taxon>Archaea</taxon>
        <taxon>Methanobacteriati</taxon>
        <taxon>Methanobacteriota</taxon>
        <taxon>Stenosarchaea group</taxon>
        <taxon>Halobacteria</taxon>
        <taxon>Halobacteriales</taxon>
        <taxon>Halobacteriaceae</taxon>
        <taxon>Halobacterium</taxon>
    </lineage>
</organism>
<dbReference type="GeneID" id="26660118"/>
<accession>A0A0U5H6G9</accession>
<dbReference type="OrthoDB" id="387191at2157"/>
<dbReference type="Proteomes" id="UP000066737">
    <property type="component" value="Chromosome I"/>
</dbReference>
<reference evidence="2" key="1">
    <citation type="journal article" date="2016" name="Environ. Microbiol.">
        <title>The complete genome of a viable archaeum isolated from 123-million-year-old rock salt.</title>
        <authorList>
            <person name="Jaakkola S.T."/>
            <person name="Pfeiffer F."/>
            <person name="Ravantti J.J."/>
            <person name="Guo Q."/>
            <person name="Liu Y."/>
            <person name="Chen X."/>
            <person name="Ma H."/>
            <person name="Yang C."/>
            <person name="Oksanen H.M."/>
            <person name="Bamford D.H."/>
        </authorList>
    </citation>
    <scope>NUCLEOTIDE SEQUENCE</scope>
    <source>
        <strain evidence="2">JI20-1</strain>
    </source>
</reference>
<dbReference type="AlphaFoldDB" id="A0A0U5H6G9"/>
<protein>
    <submittedName>
        <fullName evidence="1">Uncharacterized protein</fullName>
    </submittedName>
</protein>
<sequence length="364" mass="40650">MAAEFTVPGKAEFADLKGQKRVQQDTYDDLRTIIEVVNEAEEPLAFEHVQLLAEERGFDGSDNTFKKRVKLLFDWKPALLDWIVGQHPKAVSWVDVGARHVDVEDVTCATMNNVKRGCAEKGDLMKDEYAKASMREFQARSLENSLETADLTGGLPDVVDAVMSEIAMIAADELPSRVQSINQATKSIAGDANEEIYNRCLRSIGYSSGDEFSEEGDDADLIVFSETSNGCLNAEVKSEKSRERASRSLMDEKNPWVLCSFFDDEKEVRNGMFDGNDQGTRWIESSVAAYVPPSTLADVKALDEKVDDGNEAYEHRTNADLWGFDGAEAFDDFLFLRSNEEFAADMQHYREHGTLQDLDPGHEA</sequence>
<name>A0A0U5H6G9_9EURY</name>
<evidence type="ECO:0000313" key="2">
    <source>
        <dbReference type="Proteomes" id="UP000066737"/>
    </source>
</evidence>
<keyword evidence="2" id="KW-1185">Reference proteome</keyword>